<gene>
    <name evidence="3" type="ORF">HMI49_12850</name>
</gene>
<dbReference type="InterPro" id="IPR019734">
    <property type="entry name" value="TPR_rpt"/>
</dbReference>
<evidence type="ECO:0000313" key="4">
    <source>
        <dbReference type="Proteomes" id="UP000563426"/>
    </source>
</evidence>
<sequence length="289" mass="30452">MPVRPFLFRLFAAVALSAPTACATTAASQTEVGRLEAEVRTLRAAQASLVERLERLENRDAVSRARSVAPAPSASPATAASLATAKPQAAASEGGEALGMAPAELTVVRLKPKKEPAPRINTAVAVTEPDPDQMEMFISPVEGSSGTGSVSPARVSMEPPEKDPDILDAEYERAVAMLRTGNVEGGVETLTRFASENPRHPRADNALYFSGLGQMGLKDAAGAAKTFEKLIKNYPAGDAVQDGMLRLAECRVRLNQAVDARALYTRVVTQFPGTAAATQAEQRLAALSP</sequence>
<reference evidence="3 4" key="1">
    <citation type="submission" date="2020-05" db="EMBL/GenBank/DDBJ databases">
        <authorList>
            <person name="Whitworth D."/>
        </authorList>
    </citation>
    <scope>NUCLEOTIDE SEQUENCE [LARGE SCALE GENOMIC DNA]</scope>
    <source>
        <strain evidence="3 4">AB043B</strain>
    </source>
</reference>
<proteinExistence type="predicted"/>
<dbReference type="Pfam" id="PF13174">
    <property type="entry name" value="TPR_6"/>
    <property type="match status" value="2"/>
</dbReference>
<dbReference type="RefSeq" id="WP_171434998.1">
    <property type="nucleotide sequence ID" value="NZ_JABFJV010000057.1"/>
</dbReference>
<evidence type="ECO:0000256" key="1">
    <source>
        <dbReference type="SAM" id="MobiDB-lite"/>
    </source>
</evidence>
<accession>A0A7Y4KHV4</accession>
<evidence type="ECO:0000313" key="3">
    <source>
        <dbReference type="EMBL" id="NOK34082.1"/>
    </source>
</evidence>
<keyword evidence="2" id="KW-0732">Signal</keyword>
<feature type="chain" id="PRO_5031240520" evidence="2">
    <location>
        <begin position="24"/>
        <end position="289"/>
    </location>
</feature>
<dbReference type="Proteomes" id="UP000563426">
    <property type="component" value="Unassembled WGS sequence"/>
</dbReference>
<evidence type="ECO:0000256" key="2">
    <source>
        <dbReference type="SAM" id="SignalP"/>
    </source>
</evidence>
<name>A0A7Y4KHV4_9BACT</name>
<dbReference type="EMBL" id="JABFJV010000057">
    <property type="protein sequence ID" value="NOK34082.1"/>
    <property type="molecule type" value="Genomic_DNA"/>
</dbReference>
<keyword evidence="4" id="KW-1185">Reference proteome</keyword>
<feature type="signal peptide" evidence="2">
    <location>
        <begin position="1"/>
        <end position="23"/>
    </location>
</feature>
<dbReference type="AlphaFoldDB" id="A0A7Y4KHV4"/>
<dbReference type="SUPFAM" id="SSF48452">
    <property type="entry name" value="TPR-like"/>
    <property type="match status" value="1"/>
</dbReference>
<dbReference type="InterPro" id="IPR011990">
    <property type="entry name" value="TPR-like_helical_dom_sf"/>
</dbReference>
<feature type="compositionally biased region" description="Low complexity" evidence="1">
    <location>
        <begin position="64"/>
        <end position="88"/>
    </location>
</feature>
<protein>
    <submittedName>
        <fullName evidence="3">Tetratricopeptide repeat protein</fullName>
    </submittedName>
</protein>
<feature type="region of interest" description="Disordered" evidence="1">
    <location>
        <begin position="60"/>
        <end position="88"/>
    </location>
</feature>
<feature type="region of interest" description="Disordered" evidence="1">
    <location>
        <begin position="142"/>
        <end position="164"/>
    </location>
</feature>
<organism evidence="3 4">
    <name type="scientific">Corallococcus exercitus</name>
    <dbReference type="NCBI Taxonomy" id="2316736"/>
    <lineage>
        <taxon>Bacteria</taxon>
        <taxon>Pseudomonadati</taxon>
        <taxon>Myxococcota</taxon>
        <taxon>Myxococcia</taxon>
        <taxon>Myxococcales</taxon>
        <taxon>Cystobacterineae</taxon>
        <taxon>Myxococcaceae</taxon>
        <taxon>Corallococcus</taxon>
    </lineage>
</organism>
<comment type="caution">
    <text evidence="3">The sequence shown here is derived from an EMBL/GenBank/DDBJ whole genome shotgun (WGS) entry which is preliminary data.</text>
</comment>
<dbReference type="Gene3D" id="1.25.40.10">
    <property type="entry name" value="Tetratricopeptide repeat domain"/>
    <property type="match status" value="1"/>
</dbReference>